<name>A0A2V3DT67_9MICC</name>
<dbReference type="OrthoDB" id="5126515at2"/>
<evidence type="ECO:0000313" key="2">
    <source>
        <dbReference type="Proteomes" id="UP000246303"/>
    </source>
</evidence>
<dbReference type="AlphaFoldDB" id="A0A2V3DT67"/>
<keyword evidence="2" id="KW-1185">Reference proteome</keyword>
<protein>
    <submittedName>
        <fullName evidence="1">Uncharacterized protein</fullName>
    </submittedName>
</protein>
<organism evidence="1 2">
    <name type="scientific">Arthrobacter psychrochitiniphilus</name>
    <dbReference type="NCBI Taxonomy" id="291045"/>
    <lineage>
        <taxon>Bacteria</taxon>
        <taxon>Bacillati</taxon>
        <taxon>Actinomycetota</taxon>
        <taxon>Actinomycetes</taxon>
        <taxon>Micrococcales</taxon>
        <taxon>Micrococcaceae</taxon>
        <taxon>Arthrobacter</taxon>
    </lineage>
</organism>
<sequence>MLDNGTSPLAERKVRLRKASNICLLVAAGIFFCSAALQCAASLQRWVIFSGSLGSDDLSVEDHVYDYYFPWYDWVAIGTAAQLLGVGLLIQAVGILVMTLGVLLLGVLPQRNAAAGGSAATAPNGTGKVIAAVFAATLVAAEVMVVLVVAGIFTFMGTHALLSGMAGIASPLYQWLDLAWLPGLGLIILAVRWLRRAPAASAAALFLIGSSMVGYFIATYLIAPVFAGQSHDTARWTETVVAASTAAAALMLVIAARKLGRERVDPPA</sequence>
<reference evidence="1 2" key="1">
    <citation type="submission" date="2018-05" db="EMBL/GenBank/DDBJ databases">
        <title>Genetic diversity of glacier-inhabiting Cryobacterium bacteria in China and description of Cryobacterium mengkeensis sp. nov. and Arthrobacter glacialis sp. nov.</title>
        <authorList>
            <person name="Liu Q."/>
            <person name="Xin Y.-H."/>
        </authorList>
    </citation>
    <scope>NUCLEOTIDE SEQUENCE [LARGE SCALE GENOMIC DNA]</scope>
    <source>
        <strain evidence="1 2">GP3</strain>
    </source>
</reference>
<dbReference type="EMBL" id="QHLZ01000003">
    <property type="protein sequence ID" value="PXA66445.1"/>
    <property type="molecule type" value="Genomic_DNA"/>
</dbReference>
<comment type="caution">
    <text evidence="1">The sequence shown here is derived from an EMBL/GenBank/DDBJ whole genome shotgun (WGS) entry which is preliminary data.</text>
</comment>
<evidence type="ECO:0000313" key="1">
    <source>
        <dbReference type="EMBL" id="PXA66445.1"/>
    </source>
</evidence>
<dbReference type="RefSeq" id="WP_110105629.1">
    <property type="nucleotide sequence ID" value="NZ_JACBZZ010000001.1"/>
</dbReference>
<accession>A0A2V3DT67</accession>
<gene>
    <name evidence="1" type="ORF">CVS29_07155</name>
</gene>
<dbReference type="Proteomes" id="UP000246303">
    <property type="component" value="Unassembled WGS sequence"/>
</dbReference>
<proteinExistence type="predicted"/>